<gene>
    <name evidence="2" type="ORF">GOSPT_003_00240</name>
</gene>
<accession>H5TUM7</accession>
<comment type="caution">
    <text evidence="2">The sequence shown here is derived from an EMBL/GenBank/DDBJ whole genome shotgun (WGS) entry which is preliminary data.</text>
</comment>
<keyword evidence="3" id="KW-1185">Reference proteome</keyword>
<name>H5TUM7_9ACTN</name>
<reference evidence="2 3" key="1">
    <citation type="submission" date="2012-02" db="EMBL/GenBank/DDBJ databases">
        <title>Whole genome shotgun sequence of Gordonia sputi NBRC 100414.</title>
        <authorList>
            <person name="Yoshida I."/>
            <person name="Hosoyama A."/>
            <person name="Tsuchikane K."/>
            <person name="Katsumata H."/>
            <person name="Yamazaki S."/>
            <person name="Fujita N."/>
        </authorList>
    </citation>
    <scope>NUCLEOTIDE SEQUENCE [LARGE SCALE GENOMIC DNA]</scope>
    <source>
        <strain evidence="2 3">NBRC 100414</strain>
    </source>
</reference>
<dbReference type="EMBL" id="BAFC01000003">
    <property type="protein sequence ID" value="GAB37185.1"/>
    <property type="molecule type" value="Genomic_DNA"/>
</dbReference>
<feature type="region of interest" description="Disordered" evidence="1">
    <location>
        <begin position="47"/>
        <end position="66"/>
    </location>
</feature>
<evidence type="ECO:0000313" key="2">
    <source>
        <dbReference type="EMBL" id="GAB37185.1"/>
    </source>
</evidence>
<sequence length="99" mass="11372">MRVHRHLGRARSRGIAVRNISFRRIAFRRTAFRKIDQFRTSGRILRDKPAPISEVGQPPVSEGRRHGGIHPLDSLFLPYIRAADVGRRLDIRVRHSSGI</sequence>
<organism evidence="2 3">
    <name type="scientific">Gordonia sputi NBRC 100414</name>
    <dbReference type="NCBI Taxonomy" id="1089453"/>
    <lineage>
        <taxon>Bacteria</taxon>
        <taxon>Bacillati</taxon>
        <taxon>Actinomycetota</taxon>
        <taxon>Actinomycetes</taxon>
        <taxon>Mycobacteriales</taxon>
        <taxon>Gordoniaceae</taxon>
        <taxon>Gordonia</taxon>
    </lineage>
</organism>
<proteinExistence type="predicted"/>
<dbReference type="Proteomes" id="UP000005845">
    <property type="component" value="Unassembled WGS sequence"/>
</dbReference>
<dbReference type="AlphaFoldDB" id="H5TUM7"/>
<evidence type="ECO:0000313" key="3">
    <source>
        <dbReference type="Proteomes" id="UP000005845"/>
    </source>
</evidence>
<protein>
    <submittedName>
        <fullName evidence="2">Uncharacterized protein</fullName>
    </submittedName>
</protein>
<evidence type="ECO:0000256" key="1">
    <source>
        <dbReference type="SAM" id="MobiDB-lite"/>
    </source>
</evidence>